<keyword evidence="14" id="KW-1185">Reference proteome</keyword>
<dbReference type="PROSITE" id="PS00630">
    <property type="entry name" value="IMP_2"/>
    <property type="match status" value="2"/>
</dbReference>
<dbReference type="InterPro" id="IPR000760">
    <property type="entry name" value="Inositol_monophosphatase-like"/>
</dbReference>
<dbReference type="InterPro" id="IPR006239">
    <property type="entry name" value="DPNP"/>
</dbReference>
<comment type="catalytic activity">
    <reaction evidence="10">
        <text>3'-phosphoadenylyl sulfate + H2O = adenosine 5'-phosphosulfate + phosphate</text>
        <dbReference type="Rhea" id="RHEA:77639"/>
        <dbReference type="ChEBI" id="CHEBI:15377"/>
        <dbReference type="ChEBI" id="CHEBI:43474"/>
        <dbReference type="ChEBI" id="CHEBI:58243"/>
        <dbReference type="ChEBI" id="CHEBI:58339"/>
        <dbReference type="EC" id="3.1.3.7"/>
    </reaction>
    <physiologicalReaction direction="left-to-right" evidence="10">
        <dbReference type="Rhea" id="RHEA:77640"/>
    </physiologicalReaction>
</comment>
<keyword evidence="4 12" id="KW-0479">Metal-binding</keyword>
<evidence type="ECO:0000256" key="2">
    <source>
        <dbReference type="ARBA" id="ARBA00009759"/>
    </source>
</evidence>
<evidence type="ECO:0000256" key="1">
    <source>
        <dbReference type="ARBA" id="ARBA00001946"/>
    </source>
</evidence>
<dbReference type="PANTHER" id="PTHR43200">
    <property type="entry name" value="PHOSPHATASE"/>
    <property type="match status" value="1"/>
</dbReference>
<dbReference type="GO" id="GO:0046872">
    <property type="term" value="F:metal ion binding"/>
    <property type="evidence" value="ECO:0007669"/>
    <property type="project" value="UniProtKB-KW"/>
</dbReference>
<protein>
    <recommendedName>
        <fullName evidence="11">3'(2'),5'-bisphosphate nucleotidase</fullName>
        <ecNumber evidence="3">3.1.3.7</ecNumber>
    </recommendedName>
    <alternativeName>
        <fullName evidence="7">3'(2'),5-bisphosphonucleoside 3'(2')-phosphohydrolase</fullName>
    </alternativeName>
</protein>
<dbReference type="GO" id="GO:0046854">
    <property type="term" value="P:phosphatidylinositol phosphate biosynthetic process"/>
    <property type="evidence" value="ECO:0007669"/>
    <property type="project" value="InterPro"/>
</dbReference>
<dbReference type="InterPro" id="IPR051090">
    <property type="entry name" value="Inositol_monoP_superfamily"/>
</dbReference>
<comment type="catalytic activity">
    <reaction evidence="9">
        <text>adenosine 3',5'-bisphosphate + H2O = AMP + phosphate</text>
        <dbReference type="Rhea" id="RHEA:10040"/>
        <dbReference type="ChEBI" id="CHEBI:15377"/>
        <dbReference type="ChEBI" id="CHEBI:43474"/>
        <dbReference type="ChEBI" id="CHEBI:58343"/>
        <dbReference type="ChEBI" id="CHEBI:456215"/>
        <dbReference type="EC" id="3.1.3.7"/>
    </reaction>
    <physiologicalReaction direction="left-to-right" evidence="9">
        <dbReference type="Rhea" id="RHEA:10041"/>
    </physiologicalReaction>
</comment>
<dbReference type="Gene3D" id="3.40.190.80">
    <property type="match status" value="2"/>
</dbReference>
<feature type="binding site" evidence="12">
    <location>
        <position position="577"/>
    </location>
    <ligand>
        <name>Mg(2+)</name>
        <dbReference type="ChEBI" id="CHEBI:18420"/>
        <label>1</label>
        <note>catalytic</note>
    </ligand>
</feature>
<comment type="caution">
    <text evidence="13">The sequence shown here is derived from an EMBL/GenBank/DDBJ whole genome shotgun (WGS) entry which is preliminary data.</text>
</comment>
<evidence type="ECO:0000256" key="3">
    <source>
        <dbReference type="ARBA" id="ARBA00012633"/>
    </source>
</evidence>
<feature type="binding site" evidence="12">
    <location>
        <position position="726"/>
    </location>
    <ligand>
        <name>Mg(2+)</name>
        <dbReference type="ChEBI" id="CHEBI:18420"/>
        <label>1</label>
        <note>catalytic</note>
    </ligand>
</feature>
<organism evidence="13 14">
    <name type="scientific">Eleusine coracana subsp. coracana</name>
    <dbReference type="NCBI Taxonomy" id="191504"/>
    <lineage>
        <taxon>Eukaryota</taxon>
        <taxon>Viridiplantae</taxon>
        <taxon>Streptophyta</taxon>
        <taxon>Embryophyta</taxon>
        <taxon>Tracheophyta</taxon>
        <taxon>Spermatophyta</taxon>
        <taxon>Magnoliopsida</taxon>
        <taxon>Liliopsida</taxon>
        <taxon>Poales</taxon>
        <taxon>Poaceae</taxon>
        <taxon>PACMAD clade</taxon>
        <taxon>Chloridoideae</taxon>
        <taxon>Cynodonteae</taxon>
        <taxon>Eleusininae</taxon>
        <taxon>Eleusine</taxon>
    </lineage>
</organism>
<evidence type="ECO:0000256" key="6">
    <source>
        <dbReference type="ARBA" id="ARBA00022842"/>
    </source>
</evidence>
<reference evidence="13" key="1">
    <citation type="journal article" date="2018" name="DNA Res.">
        <title>Multiple hybrid de novo genome assembly of finger millet, an orphan allotetraploid crop.</title>
        <authorList>
            <person name="Hatakeyama M."/>
            <person name="Aluri S."/>
            <person name="Balachadran M.T."/>
            <person name="Sivarajan S.R."/>
            <person name="Patrignani A."/>
            <person name="Gruter S."/>
            <person name="Poveda L."/>
            <person name="Shimizu-Inatsugi R."/>
            <person name="Baeten J."/>
            <person name="Francoijs K.J."/>
            <person name="Nataraja K.N."/>
            <person name="Reddy Y.A.N."/>
            <person name="Phadnis S."/>
            <person name="Ravikumar R.L."/>
            <person name="Schlapbach R."/>
            <person name="Sreeman S.M."/>
            <person name="Shimizu K.K."/>
        </authorList>
    </citation>
    <scope>NUCLEOTIDE SEQUENCE</scope>
</reference>
<accession>A0AAV5BNG1</accession>
<dbReference type="NCBIfam" id="TIGR01330">
    <property type="entry name" value="bisphos_HAL2"/>
    <property type="match status" value="2"/>
</dbReference>
<evidence type="ECO:0000256" key="10">
    <source>
        <dbReference type="ARBA" id="ARBA00044484"/>
    </source>
</evidence>
<evidence type="ECO:0000256" key="9">
    <source>
        <dbReference type="ARBA" id="ARBA00044479"/>
    </source>
</evidence>
<sequence length="792" mass="84133">MSQPPEFAGKPYGTELAAAKKAVSLAARLCQRVQQDILQSDVQLKKNRTPVTVADYGSQVLISLVLKMELPSHSFSMIAEEDSEDLRNDGAQEILSHITNLVNETIVSDGSYEIFLSKDDVLTAIDSGKSKGGPSGRHWICDPVDGTKGFIRGEQYAVVLGLLDEGKVVLGVLGCPNLPLISSGKHNSGSSDDLVGSLFSATIGCGAEVEAIGGSKPEKISVCSISNPIHASFFESYEARHSMRHLTSSIAKKLGVQAPPVRMDSQAKYGALARGDGAIFMRIPHLGYKETVWDNAAGSIVVTEAGGIVKDTSGNDLDFSKGRYVVRDRGIIATNKYLMPLVLKAVQEVMKEEQHGFPSSPPATATTFNMAARMGLLHHPALLASASSSSRVLALSRARLPYPPTFPTYRRSASASAAASPRLRPRRRLLPARAMSSSATAGNPYAAELAAAKKAVTLAARLCQAVQQDIVYSGVQSKADKSPVTVADYGSQILVSLVLKMEAPGSFSLVAEEDSEELRKDGAEEILENITDLVNETIVDDGSYSIYFSKEGILSAIDDGKSEGGPSRRHWVLDPIDGTKGFLRGDQYAIALALLDEGKVVLGVLACPNLPLSSISNLNGSTSGDQVGALFSATIGCGAEVESLDGSPPQKISVCSIDDPVDASFFESYESAHSMHDLTSSIAKKLGVQAPPVRIDSQAKYGALARGDGAIYLRFPHKGYREKIWDHAAGSIVVTEAGGIVTDASGNDLDFSKGRFLDLDTGIIATNKQLVPSLLKAVQEAIKEQNQAASLL</sequence>
<keyword evidence="6 12" id="KW-0460">Magnesium</keyword>
<dbReference type="EC" id="3.1.3.7" evidence="3"/>
<keyword evidence="5" id="KW-0378">Hydrolase</keyword>
<evidence type="ECO:0000256" key="12">
    <source>
        <dbReference type="PIRSR" id="PIRSR600760-2"/>
    </source>
</evidence>
<dbReference type="Gene3D" id="3.30.540.10">
    <property type="entry name" value="Fructose-1,6-Bisphosphatase, subunit A, domain 1"/>
    <property type="match status" value="2"/>
</dbReference>
<dbReference type="InterPro" id="IPR020550">
    <property type="entry name" value="Inositol_monophosphatase_CS"/>
</dbReference>
<dbReference type="Proteomes" id="UP001054889">
    <property type="component" value="Unassembled WGS sequence"/>
</dbReference>
<evidence type="ECO:0000313" key="14">
    <source>
        <dbReference type="Proteomes" id="UP001054889"/>
    </source>
</evidence>
<dbReference type="InterPro" id="IPR020583">
    <property type="entry name" value="Inositol_monoP_metal-BS"/>
</dbReference>
<dbReference type="GO" id="GO:0000103">
    <property type="term" value="P:sulfate assimilation"/>
    <property type="evidence" value="ECO:0007669"/>
    <property type="project" value="TreeGrafter"/>
</dbReference>
<reference evidence="13" key="2">
    <citation type="submission" date="2021-12" db="EMBL/GenBank/DDBJ databases">
        <title>Resequencing data analysis of finger millet.</title>
        <authorList>
            <person name="Hatakeyama M."/>
            <person name="Aluri S."/>
            <person name="Balachadran M.T."/>
            <person name="Sivarajan S.R."/>
            <person name="Poveda L."/>
            <person name="Shimizu-Inatsugi R."/>
            <person name="Schlapbach R."/>
            <person name="Sreeman S.M."/>
            <person name="Shimizu K.K."/>
        </authorList>
    </citation>
    <scope>NUCLEOTIDE SEQUENCE</scope>
</reference>
<comment type="similarity">
    <text evidence="2">Belongs to the inositol monophosphatase superfamily.</text>
</comment>
<dbReference type="FunFam" id="3.30.540.10:FF:000016">
    <property type="entry name" value="SAL1 phosphatase"/>
    <property type="match status" value="2"/>
</dbReference>
<evidence type="ECO:0000256" key="5">
    <source>
        <dbReference type="ARBA" id="ARBA00022801"/>
    </source>
</evidence>
<dbReference type="Pfam" id="PF00459">
    <property type="entry name" value="Inositol_P"/>
    <property type="match status" value="2"/>
</dbReference>
<dbReference type="GO" id="GO:0008441">
    <property type="term" value="F:3'(2'),5'-bisphosphate nucleotidase activity"/>
    <property type="evidence" value="ECO:0007669"/>
    <property type="project" value="UniProtKB-EC"/>
</dbReference>
<evidence type="ECO:0000256" key="7">
    <source>
        <dbReference type="ARBA" id="ARBA00041694"/>
    </source>
</evidence>
<comment type="catalytic activity">
    <reaction evidence="8">
        <text>adenosine 2',5'-bisphosphate + H2O = AMP + phosphate</text>
        <dbReference type="Rhea" id="RHEA:77643"/>
        <dbReference type="ChEBI" id="CHEBI:15377"/>
        <dbReference type="ChEBI" id="CHEBI:43474"/>
        <dbReference type="ChEBI" id="CHEBI:194156"/>
        <dbReference type="ChEBI" id="CHEBI:456215"/>
        <dbReference type="EC" id="3.1.3.7"/>
    </reaction>
    <physiologicalReaction direction="left-to-right" evidence="8">
        <dbReference type="Rhea" id="RHEA:77644"/>
    </physiologicalReaction>
</comment>
<evidence type="ECO:0000256" key="11">
    <source>
        <dbReference type="ARBA" id="ARBA00071884"/>
    </source>
</evidence>
<feature type="binding site" evidence="12">
    <location>
        <position position="574"/>
    </location>
    <ligand>
        <name>Mg(2+)</name>
        <dbReference type="ChEBI" id="CHEBI:18420"/>
        <label>1</label>
        <note>catalytic</note>
    </ligand>
</feature>
<dbReference type="AlphaFoldDB" id="A0AAV5BNG1"/>
<dbReference type="SUPFAM" id="SSF56655">
    <property type="entry name" value="Carbohydrate phosphatase"/>
    <property type="match status" value="2"/>
</dbReference>
<feature type="binding site" evidence="12">
    <location>
        <position position="576"/>
    </location>
    <ligand>
        <name>Mg(2+)</name>
        <dbReference type="ChEBI" id="CHEBI:18420"/>
        <label>1</label>
        <note>catalytic</note>
    </ligand>
</feature>
<dbReference type="EMBL" id="BQKI01000002">
    <property type="protein sequence ID" value="GJM87838.1"/>
    <property type="molecule type" value="Genomic_DNA"/>
</dbReference>
<name>A0AAV5BNG1_ELECO</name>
<evidence type="ECO:0000256" key="4">
    <source>
        <dbReference type="ARBA" id="ARBA00022723"/>
    </source>
</evidence>
<gene>
    <name evidence="13" type="primary">ga03832</name>
    <name evidence="13" type="ORF">PR202_ga03832</name>
</gene>
<comment type="cofactor">
    <cofactor evidence="1 12">
        <name>Mg(2+)</name>
        <dbReference type="ChEBI" id="CHEBI:18420"/>
    </cofactor>
</comment>
<dbReference type="PROSITE" id="PS00629">
    <property type="entry name" value="IMP_1"/>
    <property type="match status" value="1"/>
</dbReference>
<dbReference type="PRINTS" id="PR00377">
    <property type="entry name" value="IMPHPHTASES"/>
</dbReference>
<proteinExistence type="inferred from homology"/>
<evidence type="ECO:0000313" key="13">
    <source>
        <dbReference type="EMBL" id="GJM87838.1"/>
    </source>
</evidence>
<dbReference type="FunFam" id="3.40.190.80:FF:000003">
    <property type="entry name" value="PAP-specific phosphatase HAL2-like"/>
    <property type="match status" value="2"/>
</dbReference>
<evidence type="ECO:0000256" key="8">
    <source>
        <dbReference type="ARBA" id="ARBA00044466"/>
    </source>
</evidence>
<dbReference type="PANTHER" id="PTHR43200:SF6">
    <property type="entry name" value="3'(2'),5'-BISPHOSPHATE NUCLEOTIDASE"/>
    <property type="match status" value="1"/>
</dbReference>
<dbReference type="CDD" id="cd01517">
    <property type="entry name" value="PAP_phosphatase"/>
    <property type="match status" value="2"/>
</dbReference>